<evidence type="ECO:0000256" key="1">
    <source>
        <dbReference type="SAM" id="MobiDB-lite"/>
    </source>
</evidence>
<sequence length="136" mass="14169">MSDLIVDPAALITAAVAIEHSASRIGNLRLGTDGGPGYTTQPFASLTDAFRGATHDMSHLASSTDRRIATSLSNTSDAVSAFAALVMHCRNTTVHTDDDNSDRIADATGHPVRAGALTDHPVPQPILQDVAAKAPR</sequence>
<dbReference type="AlphaFoldDB" id="A0A7D7LQK5"/>
<accession>A0A7D7LQK5</accession>
<name>A0A7D7LQK5_9ACTN</name>
<evidence type="ECO:0000313" key="2">
    <source>
        <dbReference type="EMBL" id="QMT00885.1"/>
    </source>
</evidence>
<keyword evidence="3" id="KW-1185">Reference proteome</keyword>
<feature type="region of interest" description="Disordered" evidence="1">
    <location>
        <begin position="114"/>
        <end position="136"/>
    </location>
</feature>
<dbReference type="RefSeq" id="WP_188328862.1">
    <property type="nucleotide sequence ID" value="NZ_CP059491.1"/>
</dbReference>
<dbReference type="EMBL" id="CP059491">
    <property type="protein sequence ID" value="QMT00885.1"/>
    <property type="molecule type" value="Genomic_DNA"/>
</dbReference>
<proteinExistence type="predicted"/>
<dbReference type="Proteomes" id="UP000515663">
    <property type="component" value="Chromosome"/>
</dbReference>
<gene>
    <name evidence="2" type="ORF">H1R19_18730</name>
</gene>
<reference evidence="3" key="1">
    <citation type="submission" date="2020-07" db="EMBL/GenBank/DDBJ databases">
        <title>novel species isolated from the respiratory tract of Marmot.</title>
        <authorList>
            <person name="Zhang G."/>
        </authorList>
    </citation>
    <scope>NUCLEOTIDE SEQUENCE [LARGE SCALE GENOMIC DNA]</scope>
    <source>
        <strain evidence="3">686</strain>
    </source>
</reference>
<organism evidence="2 3">
    <name type="scientific">Gordonia jinghuaiqii</name>
    <dbReference type="NCBI Taxonomy" id="2758710"/>
    <lineage>
        <taxon>Bacteria</taxon>
        <taxon>Bacillati</taxon>
        <taxon>Actinomycetota</taxon>
        <taxon>Actinomycetes</taxon>
        <taxon>Mycobacteriales</taxon>
        <taxon>Gordoniaceae</taxon>
        <taxon>Gordonia</taxon>
    </lineage>
</organism>
<evidence type="ECO:0000313" key="3">
    <source>
        <dbReference type="Proteomes" id="UP000515663"/>
    </source>
</evidence>
<dbReference type="KEGG" id="gji:H1R19_18730"/>
<protein>
    <submittedName>
        <fullName evidence="2">Uncharacterized protein</fullName>
    </submittedName>
</protein>